<name>A0A1F5YDS5_9BACT</name>
<dbReference type="AlphaFoldDB" id="A0A1F5YDS5"/>
<organism evidence="2 3">
    <name type="scientific">Candidatus Glassbacteria bacterium GWA2_58_10</name>
    <dbReference type="NCBI Taxonomy" id="1817865"/>
    <lineage>
        <taxon>Bacteria</taxon>
        <taxon>Candidatus Glassiibacteriota</taxon>
    </lineage>
</organism>
<proteinExistence type="predicted"/>
<feature type="signal peptide" evidence="1">
    <location>
        <begin position="1"/>
        <end position="35"/>
    </location>
</feature>
<evidence type="ECO:0000313" key="3">
    <source>
        <dbReference type="Proteomes" id="UP000176992"/>
    </source>
</evidence>
<sequence>MPDFIRSAPRFLSTFAAFGIVVLAALSSAAGTVSAQLPDKDLRADKLIDADHYELRMPEVKNLQQWEKRKLEIQRRFLLTAGLWPPPEKPPLKAHIFDERRGKGFRVAKVYFESLPGYYVTGSLYRPAEGQGPFPAVVCPHGHWKYGRLTNGVDGSIPGRCIDLARMGCVVMSIDMVGYNDNFQLPHDPNKSLAQLKADEPLPYEPRLFRADFDFPVAELYGFSLAGLQAWNCIRTVDFLISLPEVDSTRIAATGASGGASQTIFLIATDPRLKVAAPVNIIGAAKHPGCRCENMPGGWIDLSTIEVAATFAPKPLILLSATEDPWTNSFPTRELPIFKKYYGFYGAEDMVNNVHIQGGHNYNAQTRAVVYEWFAKYLKTPNPPIKDPPVIAPEMKALGDLRVFPDHILPESAKDGFEIIADWIAASENMFQTNLPRTQAELSAFIEKFGGGLFRLLQLEHPDPEAILSRKVENEVLGGLSHEQVLIGRSGKGDLIGLEMISSGNSPKGTLVLVRPEGRGGMFMPGGGGFKPGLKNMAVQDYRICRVGGYASGDLSIPLKVWDSFSWPEAYNRDNHLNGIQDVLTALYYVKKTWPGQPITLVGMGGSGLAAAFAGAFFGEAAKVVVDLDGCDPGYDREFLKLMPIGNIKRVGDFRTAALMLMRKKLTLLNASPTFDGGWYKNMAARLNLAGNLELRLNEQINWPTEGL</sequence>
<dbReference type="EMBL" id="MFIV01000133">
    <property type="protein sequence ID" value="OGF98289.1"/>
    <property type="molecule type" value="Genomic_DNA"/>
</dbReference>
<evidence type="ECO:0000256" key="1">
    <source>
        <dbReference type="SAM" id="SignalP"/>
    </source>
</evidence>
<gene>
    <name evidence="2" type="ORF">A2Z86_12505</name>
</gene>
<evidence type="ECO:0008006" key="4">
    <source>
        <dbReference type="Google" id="ProtNLM"/>
    </source>
</evidence>
<evidence type="ECO:0000313" key="2">
    <source>
        <dbReference type="EMBL" id="OGF98289.1"/>
    </source>
</evidence>
<keyword evidence="1" id="KW-0732">Signal</keyword>
<dbReference type="PANTHER" id="PTHR22946">
    <property type="entry name" value="DIENELACTONE HYDROLASE DOMAIN-CONTAINING PROTEIN-RELATED"/>
    <property type="match status" value="1"/>
</dbReference>
<feature type="chain" id="PRO_5009522392" description="Acetyl xylan esterase domain-containing protein" evidence="1">
    <location>
        <begin position="36"/>
        <end position="708"/>
    </location>
</feature>
<dbReference type="InterPro" id="IPR029058">
    <property type="entry name" value="AB_hydrolase_fold"/>
</dbReference>
<dbReference type="Gene3D" id="3.40.50.1820">
    <property type="entry name" value="alpha/beta hydrolase"/>
    <property type="match status" value="1"/>
</dbReference>
<accession>A0A1F5YDS5</accession>
<dbReference type="Proteomes" id="UP000176992">
    <property type="component" value="Unassembled WGS sequence"/>
</dbReference>
<comment type="caution">
    <text evidence="2">The sequence shown here is derived from an EMBL/GenBank/DDBJ whole genome shotgun (WGS) entry which is preliminary data.</text>
</comment>
<dbReference type="SUPFAM" id="SSF53474">
    <property type="entry name" value="alpha/beta-Hydrolases"/>
    <property type="match status" value="1"/>
</dbReference>
<reference evidence="2 3" key="1">
    <citation type="journal article" date="2016" name="Nat. Commun.">
        <title>Thousands of microbial genomes shed light on interconnected biogeochemical processes in an aquifer system.</title>
        <authorList>
            <person name="Anantharaman K."/>
            <person name="Brown C.T."/>
            <person name="Hug L.A."/>
            <person name="Sharon I."/>
            <person name="Castelle C.J."/>
            <person name="Probst A.J."/>
            <person name="Thomas B.C."/>
            <person name="Singh A."/>
            <person name="Wilkins M.J."/>
            <person name="Karaoz U."/>
            <person name="Brodie E.L."/>
            <person name="Williams K.H."/>
            <person name="Hubbard S.S."/>
            <person name="Banfield J.F."/>
        </authorList>
    </citation>
    <scope>NUCLEOTIDE SEQUENCE [LARGE SCALE GENOMIC DNA]</scope>
</reference>
<dbReference type="PANTHER" id="PTHR22946:SF8">
    <property type="entry name" value="ACETYL XYLAN ESTERASE DOMAIN-CONTAINING PROTEIN"/>
    <property type="match status" value="1"/>
</dbReference>
<protein>
    <recommendedName>
        <fullName evidence="4">Acetyl xylan esterase domain-containing protein</fullName>
    </recommendedName>
</protein>
<dbReference type="InterPro" id="IPR050261">
    <property type="entry name" value="FrsA_esterase"/>
</dbReference>